<dbReference type="InterPro" id="IPR001254">
    <property type="entry name" value="Trypsin_dom"/>
</dbReference>
<evidence type="ECO:0000259" key="3">
    <source>
        <dbReference type="PROSITE" id="PS50240"/>
    </source>
</evidence>
<keyword evidence="5" id="KW-1185">Reference proteome</keyword>
<feature type="signal peptide" evidence="2">
    <location>
        <begin position="1"/>
        <end position="19"/>
    </location>
</feature>
<evidence type="ECO:0000256" key="1">
    <source>
        <dbReference type="ARBA" id="ARBA00023157"/>
    </source>
</evidence>
<gene>
    <name evidence="4" type="ORF">RI129_009655</name>
</gene>
<dbReference type="SMART" id="SM00020">
    <property type="entry name" value="Tryp_SPc"/>
    <property type="match status" value="1"/>
</dbReference>
<evidence type="ECO:0000313" key="4">
    <source>
        <dbReference type="EMBL" id="KAK5641108.1"/>
    </source>
</evidence>
<dbReference type="Proteomes" id="UP001329430">
    <property type="component" value="Chromosome 7"/>
</dbReference>
<sequence>MMAYLIAILSLSIIASVTAILDSEVVEKHSIPYQADLIIDFPDSETLYRTGTLISSNYVLTAANCVVGSSNITVVMGVYNVEVKDEPTRRTYTGVSYTASPLYNGNKGRDDIAVIRLNRPSEINEYIQLAKLPRYSDKYTSLIGKVARVSGWGNVDSNSDLEHSILRYANITIRDHSECQPQFQQTSIGQLCSTHTDKLFEVSDIGAPLVLGKVQIGIAAVTNIVNGKEQSPQIYTRIGRYLRWLDDTTDANIKE</sequence>
<dbReference type="Pfam" id="PF00089">
    <property type="entry name" value="Trypsin"/>
    <property type="match status" value="1"/>
</dbReference>
<protein>
    <recommendedName>
        <fullName evidence="3">Peptidase S1 domain-containing protein</fullName>
    </recommendedName>
</protein>
<feature type="chain" id="PRO_5043037935" description="Peptidase S1 domain-containing protein" evidence="2">
    <location>
        <begin position="20"/>
        <end position="255"/>
    </location>
</feature>
<dbReference type="SUPFAM" id="SSF50494">
    <property type="entry name" value="Trypsin-like serine proteases"/>
    <property type="match status" value="1"/>
</dbReference>
<dbReference type="AlphaFoldDB" id="A0AAN7ZJ54"/>
<dbReference type="GO" id="GO:0006508">
    <property type="term" value="P:proteolysis"/>
    <property type="evidence" value="ECO:0007669"/>
    <property type="project" value="InterPro"/>
</dbReference>
<name>A0AAN7ZJ54_9COLE</name>
<comment type="caution">
    <text evidence="4">The sequence shown here is derived from an EMBL/GenBank/DDBJ whole genome shotgun (WGS) entry which is preliminary data.</text>
</comment>
<keyword evidence="1" id="KW-1015">Disulfide bond</keyword>
<dbReference type="Gene3D" id="2.40.10.10">
    <property type="entry name" value="Trypsin-like serine proteases"/>
    <property type="match status" value="1"/>
</dbReference>
<dbReference type="InterPro" id="IPR043504">
    <property type="entry name" value="Peptidase_S1_PA_chymotrypsin"/>
</dbReference>
<dbReference type="EMBL" id="JAVRBK010000007">
    <property type="protein sequence ID" value="KAK5641108.1"/>
    <property type="molecule type" value="Genomic_DNA"/>
</dbReference>
<keyword evidence="2" id="KW-0732">Signal</keyword>
<dbReference type="PROSITE" id="PS50240">
    <property type="entry name" value="TRYPSIN_DOM"/>
    <property type="match status" value="1"/>
</dbReference>
<reference evidence="4 5" key="1">
    <citation type="journal article" date="2024" name="Insects">
        <title>An Improved Chromosome-Level Genome Assembly of the Firefly Pyrocoelia pectoralis.</title>
        <authorList>
            <person name="Fu X."/>
            <person name="Meyer-Rochow V.B."/>
            <person name="Ballantyne L."/>
            <person name="Zhu X."/>
        </authorList>
    </citation>
    <scope>NUCLEOTIDE SEQUENCE [LARGE SCALE GENOMIC DNA]</scope>
    <source>
        <strain evidence="4">XCY_ONT2</strain>
    </source>
</reference>
<evidence type="ECO:0000313" key="5">
    <source>
        <dbReference type="Proteomes" id="UP001329430"/>
    </source>
</evidence>
<dbReference type="GO" id="GO:0004252">
    <property type="term" value="F:serine-type endopeptidase activity"/>
    <property type="evidence" value="ECO:0007669"/>
    <property type="project" value="InterPro"/>
</dbReference>
<organism evidence="4 5">
    <name type="scientific">Pyrocoelia pectoralis</name>
    <dbReference type="NCBI Taxonomy" id="417401"/>
    <lineage>
        <taxon>Eukaryota</taxon>
        <taxon>Metazoa</taxon>
        <taxon>Ecdysozoa</taxon>
        <taxon>Arthropoda</taxon>
        <taxon>Hexapoda</taxon>
        <taxon>Insecta</taxon>
        <taxon>Pterygota</taxon>
        <taxon>Neoptera</taxon>
        <taxon>Endopterygota</taxon>
        <taxon>Coleoptera</taxon>
        <taxon>Polyphaga</taxon>
        <taxon>Elateriformia</taxon>
        <taxon>Elateroidea</taxon>
        <taxon>Lampyridae</taxon>
        <taxon>Lampyrinae</taxon>
        <taxon>Pyrocoelia</taxon>
    </lineage>
</organism>
<dbReference type="PANTHER" id="PTHR24271">
    <property type="entry name" value="KALLIKREIN-RELATED"/>
    <property type="match status" value="1"/>
</dbReference>
<dbReference type="InterPro" id="IPR009003">
    <property type="entry name" value="Peptidase_S1_PA"/>
</dbReference>
<dbReference type="PANTHER" id="PTHR24271:SF50">
    <property type="match status" value="1"/>
</dbReference>
<feature type="domain" description="Peptidase S1" evidence="3">
    <location>
        <begin position="20"/>
        <end position="250"/>
    </location>
</feature>
<proteinExistence type="predicted"/>
<evidence type="ECO:0000256" key="2">
    <source>
        <dbReference type="SAM" id="SignalP"/>
    </source>
</evidence>
<accession>A0AAN7ZJ54</accession>